<gene>
    <name evidence="3" type="primary">metZ</name>
    <name evidence="6" type="ORF">SAMN04488079_11258</name>
</gene>
<dbReference type="InterPro" id="IPR015422">
    <property type="entry name" value="PyrdxlP-dep_Trfase_small"/>
</dbReference>
<dbReference type="EC" id="2.5.1.-" evidence="3"/>
<dbReference type="GO" id="GO:0071268">
    <property type="term" value="P:homocysteine biosynthetic process"/>
    <property type="evidence" value="ECO:0007669"/>
    <property type="project" value="InterPro"/>
</dbReference>
<name>A0A1I3ZWT6_9GAMM</name>
<comment type="function">
    <text evidence="3">Catalyzes the formation of L-homocysteine from O-succinyl-L-homoserine (OSHS) and hydrogen sulfide.</text>
</comment>
<dbReference type="FunFam" id="3.40.640.10:FF:000046">
    <property type="entry name" value="Cystathionine gamma-lyase"/>
    <property type="match status" value="1"/>
</dbReference>
<dbReference type="GO" id="GO:0030170">
    <property type="term" value="F:pyridoxal phosphate binding"/>
    <property type="evidence" value="ECO:0007669"/>
    <property type="project" value="UniProtKB-UniRule"/>
</dbReference>
<dbReference type="GO" id="GO:0019346">
    <property type="term" value="P:transsulfuration"/>
    <property type="evidence" value="ECO:0007669"/>
    <property type="project" value="InterPro"/>
</dbReference>
<dbReference type="GO" id="GO:0005737">
    <property type="term" value="C:cytoplasm"/>
    <property type="evidence" value="ECO:0007669"/>
    <property type="project" value="TreeGrafter"/>
</dbReference>
<dbReference type="NCBIfam" id="TIGR01325">
    <property type="entry name" value="O_suc_HS_sulf"/>
    <property type="match status" value="1"/>
</dbReference>
<accession>A0A1I3ZWT6</accession>
<comment type="pathway">
    <text evidence="3">Amino-acid biosynthesis; L-methionine biosynthesis via de novo pathway; L-homocysteine from O-succinyl-L-homoserine: step 1/1.</text>
</comment>
<keyword evidence="3" id="KW-0486">Methionine biosynthesis</keyword>
<dbReference type="PANTHER" id="PTHR11808">
    <property type="entry name" value="TRANS-SULFURATION ENZYME FAMILY MEMBER"/>
    <property type="match status" value="1"/>
</dbReference>
<dbReference type="NCBIfam" id="NF006003">
    <property type="entry name" value="PRK08133.1"/>
    <property type="match status" value="1"/>
</dbReference>
<dbReference type="GO" id="GO:0016765">
    <property type="term" value="F:transferase activity, transferring alkyl or aryl (other than methyl) groups"/>
    <property type="evidence" value="ECO:0007669"/>
    <property type="project" value="UniProtKB-UniRule"/>
</dbReference>
<dbReference type="GO" id="GO:0016846">
    <property type="term" value="F:carbon-sulfur lyase activity"/>
    <property type="evidence" value="ECO:0007669"/>
    <property type="project" value="TreeGrafter"/>
</dbReference>
<dbReference type="AlphaFoldDB" id="A0A1I3ZWT6"/>
<dbReference type="OrthoDB" id="9805807at2"/>
<evidence type="ECO:0000256" key="1">
    <source>
        <dbReference type="ARBA" id="ARBA00001933"/>
    </source>
</evidence>
<comment type="cofactor">
    <cofactor evidence="1 3 5">
        <name>pyridoxal 5'-phosphate</name>
        <dbReference type="ChEBI" id="CHEBI:597326"/>
    </cofactor>
</comment>
<dbReference type="PANTHER" id="PTHR11808:SF80">
    <property type="entry name" value="CYSTATHIONINE GAMMA-LYASE"/>
    <property type="match status" value="1"/>
</dbReference>
<keyword evidence="3" id="KW-0808">Transferase</keyword>
<dbReference type="CDD" id="cd00614">
    <property type="entry name" value="CGS_like"/>
    <property type="match status" value="1"/>
</dbReference>
<dbReference type="GO" id="GO:0071266">
    <property type="term" value="P:'de novo' L-methionine biosynthetic process"/>
    <property type="evidence" value="ECO:0007669"/>
    <property type="project" value="UniProtKB-UniRule"/>
</dbReference>
<feature type="modified residue" description="N6-(pyridoxal phosphate)lysine" evidence="3 4">
    <location>
        <position position="210"/>
    </location>
</feature>
<evidence type="ECO:0000313" key="6">
    <source>
        <dbReference type="EMBL" id="SFK48400.1"/>
    </source>
</evidence>
<comment type="similarity">
    <text evidence="3">Belongs to the trans-sulfuration enzymes family. MetZ subfamily.</text>
</comment>
<keyword evidence="2 3" id="KW-0663">Pyridoxal phosphate</keyword>
<evidence type="ECO:0000313" key="7">
    <source>
        <dbReference type="Proteomes" id="UP000198924"/>
    </source>
</evidence>
<dbReference type="InterPro" id="IPR015424">
    <property type="entry name" value="PyrdxlP-dep_Trfase"/>
</dbReference>
<dbReference type="Pfam" id="PF01053">
    <property type="entry name" value="Cys_Met_Meta_PP"/>
    <property type="match status" value="1"/>
</dbReference>
<dbReference type="HAMAP" id="MF_02056">
    <property type="entry name" value="MetZ"/>
    <property type="match status" value="1"/>
</dbReference>
<dbReference type="InterPro" id="IPR006234">
    <property type="entry name" value="O-succ-hSer_sulfhydrylase"/>
</dbReference>
<sequence>MTDKYDNKGFATKAVRVGHRRTAESEQSEPIFPTSSFVFESAEQAAARFGGDEKGNIYSRFTNPTVRTFEQRLAALEGGEACVATSSGMSAILSTMMALLSAGDHIVSSMSIFGTSRVLFDKYLSKFGVSTSYVKLTDLDDWKAAITPETKILFLETPSNPMNEIADLEALSKLAKANDCLLVVDNCFCTPALQRPLELGADIVVHSATKYIDGQGRCIGGAVVGDAKRVGEDVFGFLRTAGPTMSPFNAWTFLKGLETLDLRMKAHSASALEVATWLESQPLVNHVFYSGLPSHPQHELAKKQQSAFGGIIAFEIKGGKKDAWTLINSLEWLSITANLGDSKTTITHPATTTHGRLSEEARAASGISDGMLRLSIGLESVDDIKADLARGFAAIK</sequence>
<comment type="catalytic activity">
    <reaction evidence="3">
        <text>O-succinyl-L-homoserine + hydrogen sulfide = L-homocysteine + succinate</text>
        <dbReference type="Rhea" id="RHEA:27826"/>
        <dbReference type="ChEBI" id="CHEBI:29919"/>
        <dbReference type="ChEBI" id="CHEBI:30031"/>
        <dbReference type="ChEBI" id="CHEBI:57661"/>
        <dbReference type="ChEBI" id="CHEBI:58199"/>
    </reaction>
</comment>
<evidence type="ECO:0000256" key="4">
    <source>
        <dbReference type="PIRSR" id="PIRSR001434-2"/>
    </source>
</evidence>
<dbReference type="InterPro" id="IPR054542">
    <property type="entry name" value="Cys_met_metab_PP"/>
</dbReference>
<evidence type="ECO:0000256" key="2">
    <source>
        <dbReference type="ARBA" id="ARBA00022898"/>
    </source>
</evidence>
<reference evidence="7" key="1">
    <citation type="submission" date="2016-10" db="EMBL/GenBank/DDBJ databases">
        <authorList>
            <person name="Varghese N."/>
            <person name="Submissions S."/>
        </authorList>
    </citation>
    <scope>NUCLEOTIDE SEQUENCE [LARGE SCALE GENOMIC DNA]</scope>
    <source>
        <strain evidence="7">DSM 11578</strain>
    </source>
</reference>
<dbReference type="STRING" id="45496.SAMN04488079_11258"/>
<keyword evidence="7" id="KW-1185">Reference proteome</keyword>
<evidence type="ECO:0000256" key="3">
    <source>
        <dbReference type="HAMAP-Rule" id="MF_02056"/>
    </source>
</evidence>
<proteinExistence type="inferred from homology"/>
<dbReference type="SUPFAM" id="SSF53383">
    <property type="entry name" value="PLP-dependent transferases"/>
    <property type="match status" value="1"/>
</dbReference>
<dbReference type="Gene3D" id="3.40.640.10">
    <property type="entry name" value="Type I PLP-dependent aspartate aminotransferase-like (Major domain)"/>
    <property type="match status" value="1"/>
</dbReference>
<dbReference type="InterPro" id="IPR000277">
    <property type="entry name" value="Cys/Met-Metab_PyrdxlP-dep_enz"/>
</dbReference>
<comment type="subunit">
    <text evidence="3">Homotetramer.</text>
</comment>
<evidence type="ECO:0000256" key="5">
    <source>
        <dbReference type="RuleBase" id="RU362118"/>
    </source>
</evidence>
<dbReference type="FunFam" id="3.90.1150.10:FF:000033">
    <property type="entry name" value="Cystathionine gamma-synthase"/>
    <property type="match status" value="1"/>
</dbReference>
<protein>
    <recommendedName>
        <fullName evidence="3">O-succinylhomoserine sulfhydrylase</fullName>
        <shortName evidence="3">OSH sulfhydrylase</shortName>
        <shortName evidence="3">OSHS sulfhydrylase</shortName>
        <ecNumber evidence="3">2.5.1.-</ecNumber>
    </recommendedName>
</protein>
<dbReference type="Gene3D" id="3.90.1150.10">
    <property type="entry name" value="Aspartate Aminotransferase, domain 1"/>
    <property type="match status" value="1"/>
</dbReference>
<keyword evidence="3" id="KW-0028">Amino-acid biosynthesis</keyword>
<organism evidence="6 7">
    <name type="scientific">Methylophaga sulfidovorans</name>
    <dbReference type="NCBI Taxonomy" id="45496"/>
    <lineage>
        <taxon>Bacteria</taxon>
        <taxon>Pseudomonadati</taxon>
        <taxon>Pseudomonadota</taxon>
        <taxon>Gammaproteobacteria</taxon>
        <taxon>Thiotrichales</taxon>
        <taxon>Piscirickettsiaceae</taxon>
        <taxon>Methylophaga</taxon>
    </lineage>
</organism>
<dbReference type="InterPro" id="IPR015421">
    <property type="entry name" value="PyrdxlP-dep_Trfase_major"/>
</dbReference>
<dbReference type="EMBL" id="FOSH01000012">
    <property type="protein sequence ID" value="SFK48400.1"/>
    <property type="molecule type" value="Genomic_DNA"/>
</dbReference>
<dbReference type="PROSITE" id="PS00868">
    <property type="entry name" value="CYS_MET_METAB_PP"/>
    <property type="match status" value="1"/>
</dbReference>
<dbReference type="RefSeq" id="WP_091714497.1">
    <property type="nucleotide sequence ID" value="NZ_FOSH01000012.1"/>
</dbReference>
<dbReference type="Proteomes" id="UP000198924">
    <property type="component" value="Unassembled WGS sequence"/>
</dbReference>
<dbReference type="UniPathway" id="UPA00051">
    <property type="reaction ID" value="UER00449"/>
</dbReference>
<dbReference type="PIRSF" id="PIRSF001434">
    <property type="entry name" value="CGS"/>
    <property type="match status" value="1"/>
</dbReference>